<dbReference type="AlphaFoldDB" id="A0A4Y2WIH2"/>
<evidence type="ECO:0000313" key="2">
    <source>
        <dbReference type="Proteomes" id="UP000499080"/>
    </source>
</evidence>
<accession>A0A4Y2WIH2</accession>
<sequence>MFTSELSSDCSVLSEHIAGPSISTPKFPCPPLEEISSQDASKNAVPISAAFMAFRVSVSSVGSTDFLLFLPIQGSLIFGFQRHRPPRDPTREGSCRLWALPASVPTLVLARTYTLRATSRSVDHP</sequence>
<evidence type="ECO:0000313" key="1">
    <source>
        <dbReference type="EMBL" id="GBO36384.1"/>
    </source>
</evidence>
<protein>
    <submittedName>
        <fullName evidence="1">Uncharacterized protein</fullName>
    </submittedName>
</protein>
<reference evidence="1 2" key="1">
    <citation type="journal article" date="2019" name="Sci. Rep.">
        <title>Orb-weaving spider Araneus ventricosus genome elucidates the spidroin gene catalogue.</title>
        <authorList>
            <person name="Kono N."/>
            <person name="Nakamura H."/>
            <person name="Ohtoshi R."/>
            <person name="Moran D.A.P."/>
            <person name="Shinohara A."/>
            <person name="Yoshida Y."/>
            <person name="Fujiwara M."/>
            <person name="Mori M."/>
            <person name="Tomita M."/>
            <person name="Arakawa K."/>
        </authorList>
    </citation>
    <scope>NUCLEOTIDE SEQUENCE [LARGE SCALE GENOMIC DNA]</scope>
</reference>
<name>A0A4Y2WIH2_ARAVE</name>
<gene>
    <name evidence="1" type="ORF">AVEN_27117_1</name>
</gene>
<dbReference type="EMBL" id="BGPR01060535">
    <property type="protein sequence ID" value="GBO36384.1"/>
    <property type="molecule type" value="Genomic_DNA"/>
</dbReference>
<comment type="caution">
    <text evidence="1">The sequence shown here is derived from an EMBL/GenBank/DDBJ whole genome shotgun (WGS) entry which is preliminary data.</text>
</comment>
<organism evidence="1 2">
    <name type="scientific">Araneus ventricosus</name>
    <name type="common">Orbweaver spider</name>
    <name type="synonym">Epeira ventricosa</name>
    <dbReference type="NCBI Taxonomy" id="182803"/>
    <lineage>
        <taxon>Eukaryota</taxon>
        <taxon>Metazoa</taxon>
        <taxon>Ecdysozoa</taxon>
        <taxon>Arthropoda</taxon>
        <taxon>Chelicerata</taxon>
        <taxon>Arachnida</taxon>
        <taxon>Araneae</taxon>
        <taxon>Araneomorphae</taxon>
        <taxon>Entelegynae</taxon>
        <taxon>Araneoidea</taxon>
        <taxon>Araneidae</taxon>
        <taxon>Araneus</taxon>
    </lineage>
</organism>
<keyword evidence="2" id="KW-1185">Reference proteome</keyword>
<proteinExistence type="predicted"/>
<dbReference type="Proteomes" id="UP000499080">
    <property type="component" value="Unassembled WGS sequence"/>
</dbReference>